<dbReference type="GeneID" id="97030703"/>
<dbReference type="PANTHER" id="PTHR40065">
    <property type="entry name" value="RNA-BINDING PROTEIN YHBY"/>
    <property type="match status" value="1"/>
</dbReference>
<sequence>MINSRQRSYLKSLANTMEVKIIIGKNGITDNLIKQIHDTLNANELVKIKILKNNLFDDKETIQEIIEKLSADFVSHMGSKFVIYRQSKEKIITLPK</sequence>
<dbReference type="InterPro" id="IPR051925">
    <property type="entry name" value="RNA-binding_domain"/>
</dbReference>
<dbReference type="InterPro" id="IPR001890">
    <property type="entry name" value="RNA-binding_CRM"/>
</dbReference>
<reference evidence="4 5" key="1">
    <citation type="submission" date="2019-01" db="EMBL/GenBank/DDBJ databases">
        <title>Draft Genome Sequences of Helcococcus ovis Strains Isolated from the Uterus and Vagina of Dairy Cows with Metritis.</title>
        <authorList>
            <person name="Cunha F."/>
            <person name="Jeon S.J."/>
            <person name="Kutzer P."/>
            <person name="Galvao K.N."/>
        </authorList>
    </citation>
    <scope>NUCLEOTIDE SEQUENCE [LARGE SCALE GENOMIC DNA]</scope>
    <source>
        <strain evidence="4 5">KG-37</strain>
    </source>
</reference>
<accession>A0A4R9C3C2</accession>
<dbReference type="SUPFAM" id="SSF75471">
    <property type="entry name" value="YhbY-like"/>
    <property type="match status" value="1"/>
</dbReference>
<proteinExistence type="predicted"/>
<dbReference type="EMBL" id="SCFR01000010">
    <property type="protein sequence ID" value="TFF66489.1"/>
    <property type="molecule type" value="Genomic_DNA"/>
</dbReference>
<keyword evidence="1 2" id="KW-0694">RNA-binding</keyword>
<evidence type="ECO:0000256" key="1">
    <source>
        <dbReference type="ARBA" id="ARBA00022884"/>
    </source>
</evidence>
<organism evidence="4 5">
    <name type="scientific">Helcococcus ovis</name>
    <dbReference type="NCBI Taxonomy" id="72026"/>
    <lineage>
        <taxon>Bacteria</taxon>
        <taxon>Bacillati</taxon>
        <taxon>Bacillota</taxon>
        <taxon>Tissierellia</taxon>
        <taxon>Tissierellales</taxon>
        <taxon>Peptoniphilaceae</taxon>
        <taxon>Helcococcus</taxon>
    </lineage>
</organism>
<dbReference type="SMART" id="SM01103">
    <property type="entry name" value="CRS1_YhbY"/>
    <property type="match status" value="1"/>
</dbReference>
<dbReference type="AlphaFoldDB" id="A0A4R9C3C2"/>
<protein>
    <submittedName>
        <fullName evidence="4">YhbY family RNA-binding protein</fullName>
    </submittedName>
</protein>
<keyword evidence="5" id="KW-1185">Reference proteome</keyword>
<dbReference type="GO" id="GO:0003723">
    <property type="term" value="F:RNA binding"/>
    <property type="evidence" value="ECO:0007669"/>
    <property type="project" value="UniProtKB-UniRule"/>
</dbReference>
<evidence type="ECO:0000313" key="5">
    <source>
        <dbReference type="Proteomes" id="UP000297454"/>
    </source>
</evidence>
<dbReference type="InterPro" id="IPR035920">
    <property type="entry name" value="YhbY-like_sf"/>
</dbReference>
<dbReference type="Pfam" id="PF01985">
    <property type="entry name" value="CRS1_YhbY"/>
    <property type="match status" value="1"/>
</dbReference>
<dbReference type="PROSITE" id="PS51295">
    <property type="entry name" value="CRM"/>
    <property type="match status" value="1"/>
</dbReference>
<evidence type="ECO:0000256" key="2">
    <source>
        <dbReference type="PROSITE-ProRule" id="PRU00626"/>
    </source>
</evidence>
<evidence type="ECO:0000259" key="3">
    <source>
        <dbReference type="PROSITE" id="PS51295"/>
    </source>
</evidence>
<dbReference type="PANTHER" id="PTHR40065:SF3">
    <property type="entry name" value="RNA-BINDING PROTEIN YHBY"/>
    <property type="match status" value="1"/>
</dbReference>
<dbReference type="RefSeq" id="WP_134711697.1">
    <property type="nucleotide sequence ID" value="NZ_CP119081.1"/>
</dbReference>
<feature type="domain" description="CRM" evidence="3">
    <location>
        <begin position="1"/>
        <end position="96"/>
    </location>
</feature>
<name>A0A4R9C3C2_9FIRM</name>
<gene>
    <name evidence="4" type="ORF">EQF91_04070</name>
</gene>
<comment type="caution">
    <text evidence="4">The sequence shown here is derived from an EMBL/GenBank/DDBJ whole genome shotgun (WGS) entry which is preliminary data.</text>
</comment>
<dbReference type="Gene3D" id="3.30.110.60">
    <property type="entry name" value="YhbY-like"/>
    <property type="match status" value="1"/>
</dbReference>
<evidence type="ECO:0000313" key="4">
    <source>
        <dbReference type="EMBL" id="TFF66489.1"/>
    </source>
</evidence>
<dbReference type="OrthoDB" id="9797519at2"/>
<dbReference type="Proteomes" id="UP000297454">
    <property type="component" value="Unassembled WGS sequence"/>
</dbReference>